<evidence type="ECO:0000256" key="3">
    <source>
        <dbReference type="ARBA" id="ARBA00023163"/>
    </source>
</evidence>
<evidence type="ECO:0000259" key="5">
    <source>
        <dbReference type="Pfam" id="PF03131"/>
    </source>
</evidence>
<sequence>MRSSNSSNLIDSCIPNQGEDRELEFKFTDVNGYALPAETLPNMYKHYIVNKYQLASPLLREEWRKALPTAPNFLSLVDKNNVAFNVSVKELNRILLSGYFTMDEQKAIKKMRYQGRNNQAAKVMREKYKLKDSSFSCNLQSLKKEKSELLAEKEKLIAEIKQYEKFFAEERENQNKHTTPHQ</sequence>
<protein>
    <recommendedName>
        <fullName evidence="5">Basic leucine zipper domain-containing protein</fullName>
    </recommendedName>
</protein>
<keyword evidence="7" id="KW-1185">Reference proteome</keyword>
<dbReference type="GO" id="GO:0006355">
    <property type="term" value="P:regulation of DNA-templated transcription"/>
    <property type="evidence" value="ECO:0007669"/>
    <property type="project" value="InterPro"/>
</dbReference>
<keyword evidence="1" id="KW-0805">Transcription regulation</keyword>
<reference evidence="6 7" key="1">
    <citation type="journal article" date="2023" name="BMC Biol.">
        <title>The compact genome of the sponge Oopsacas minuta (Hexactinellida) is lacking key metazoan core genes.</title>
        <authorList>
            <person name="Santini S."/>
            <person name="Schenkelaars Q."/>
            <person name="Jourda C."/>
            <person name="Duchesne M."/>
            <person name="Belahbib H."/>
            <person name="Rocher C."/>
            <person name="Selva M."/>
            <person name="Riesgo A."/>
            <person name="Vervoort M."/>
            <person name="Leys S.P."/>
            <person name="Kodjabachian L."/>
            <person name="Le Bivic A."/>
            <person name="Borchiellini C."/>
            <person name="Claverie J.M."/>
            <person name="Renard E."/>
        </authorList>
    </citation>
    <scope>NUCLEOTIDE SEQUENCE [LARGE SCALE GENOMIC DNA]</scope>
    <source>
        <strain evidence="6">SPO-2</strain>
    </source>
</reference>
<proteinExistence type="predicted"/>
<dbReference type="Proteomes" id="UP001165289">
    <property type="component" value="Unassembled WGS sequence"/>
</dbReference>
<evidence type="ECO:0000313" key="7">
    <source>
        <dbReference type="Proteomes" id="UP001165289"/>
    </source>
</evidence>
<feature type="domain" description="Basic leucine zipper" evidence="5">
    <location>
        <begin position="85"/>
        <end position="163"/>
    </location>
</feature>
<accession>A0AAV7KJA8</accession>
<feature type="coiled-coil region" evidence="4">
    <location>
        <begin position="139"/>
        <end position="173"/>
    </location>
</feature>
<dbReference type="Gene3D" id="1.20.5.170">
    <property type="match status" value="1"/>
</dbReference>
<name>A0AAV7KJA8_9METZ</name>
<comment type="caution">
    <text evidence="6">The sequence shown here is derived from an EMBL/GenBank/DDBJ whole genome shotgun (WGS) entry which is preliminary data.</text>
</comment>
<keyword evidence="4" id="KW-0175">Coiled coil</keyword>
<evidence type="ECO:0000313" key="6">
    <source>
        <dbReference type="EMBL" id="KAI6660938.1"/>
    </source>
</evidence>
<gene>
    <name evidence="6" type="ORF">LOD99_13662</name>
</gene>
<evidence type="ECO:0000256" key="1">
    <source>
        <dbReference type="ARBA" id="ARBA00023015"/>
    </source>
</evidence>
<dbReference type="Pfam" id="PF03131">
    <property type="entry name" value="bZIP_Maf"/>
    <property type="match status" value="1"/>
</dbReference>
<keyword evidence="2" id="KW-0238">DNA-binding</keyword>
<keyword evidence="3" id="KW-0804">Transcription</keyword>
<dbReference type="EMBL" id="JAKMXF010000022">
    <property type="protein sequence ID" value="KAI6660938.1"/>
    <property type="molecule type" value="Genomic_DNA"/>
</dbReference>
<dbReference type="AlphaFoldDB" id="A0AAV7KJA8"/>
<evidence type="ECO:0000256" key="2">
    <source>
        <dbReference type="ARBA" id="ARBA00023125"/>
    </source>
</evidence>
<dbReference type="GO" id="GO:0003677">
    <property type="term" value="F:DNA binding"/>
    <property type="evidence" value="ECO:0007669"/>
    <property type="project" value="UniProtKB-KW"/>
</dbReference>
<dbReference type="InterPro" id="IPR004826">
    <property type="entry name" value="bZIP_Maf"/>
</dbReference>
<evidence type="ECO:0000256" key="4">
    <source>
        <dbReference type="SAM" id="Coils"/>
    </source>
</evidence>
<organism evidence="6 7">
    <name type="scientific">Oopsacas minuta</name>
    <dbReference type="NCBI Taxonomy" id="111878"/>
    <lineage>
        <taxon>Eukaryota</taxon>
        <taxon>Metazoa</taxon>
        <taxon>Porifera</taxon>
        <taxon>Hexactinellida</taxon>
        <taxon>Hexasterophora</taxon>
        <taxon>Lyssacinosida</taxon>
        <taxon>Leucopsacidae</taxon>
        <taxon>Oopsacas</taxon>
    </lineage>
</organism>